<dbReference type="InParanoid" id="A0A061F136"/>
<feature type="binding site" evidence="9">
    <location>
        <position position="79"/>
    </location>
    <ligand>
        <name>oxalate</name>
        <dbReference type="ChEBI" id="CHEBI:30623"/>
    </ligand>
</feature>
<reference evidence="13 14" key="1">
    <citation type="journal article" date="2013" name="Genome Biol.">
        <title>The genome sequence of the most widely cultivated cacao type and its use to identify candidate genes regulating pod color.</title>
        <authorList>
            <person name="Motamayor J.C."/>
            <person name="Mockaitis K."/>
            <person name="Schmutz J."/>
            <person name="Haiminen N."/>
            <person name="Iii D.L."/>
            <person name="Cornejo O."/>
            <person name="Findley S.D."/>
            <person name="Zheng P."/>
            <person name="Utro F."/>
            <person name="Royaert S."/>
            <person name="Saski C."/>
            <person name="Jenkins J."/>
            <person name="Podicheti R."/>
            <person name="Zhao M."/>
            <person name="Scheffler B.E."/>
            <person name="Stack J.C."/>
            <person name="Feltus F.A."/>
            <person name="Mustiga G.M."/>
            <person name="Amores F."/>
            <person name="Phillips W."/>
            <person name="Marelli J.P."/>
            <person name="May G.D."/>
            <person name="Shapiro H."/>
            <person name="Ma J."/>
            <person name="Bustamante C.D."/>
            <person name="Schnell R.J."/>
            <person name="Main D."/>
            <person name="Gilbert D."/>
            <person name="Parida L."/>
            <person name="Kuhn D.N."/>
        </authorList>
    </citation>
    <scope>NUCLEOTIDE SEQUENCE [LARGE SCALE GENOMIC DNA]</scope>
    <source>
        <strain evidence="14">cv. Matina 1-6</strain>
    </source>
</reference>
<dbReference type="InterPro" id="IPR006045">
    <property type="entry name" value="Cupin_1"/>
</dbReference>
<dbReference type="AlphaFoldDB" id="A0A061F136"/>
<dbReference type="Proteomes" id="UP000026915">
    <property type="component" value="Chromosome 5"/>
</dbReference>
<gene>
    <name evidence="13" type="ORF">TCM_026333</name>
</gene>
<dbReference type="GO" id="GO:0048046">
    <property type="term" value="C:apoplast"/>
    <property type="evidence" value="ECO:0007669"/>
    <property type="project" value="UniProtKB-SubCell"/>
</dbReference>
<accession>A0A061F136</accession>
<keyword evidence="3 11" id="KW-0052">Apoplast</keyword>
<comment type="similarity">
    <text evidence="2 11">Belongs to the germin family.</text>
</comment>
<keyword evidence="8 9" id="KW-0464">Manganese</keyword>
<feature type="binding site" evidence="10">
    <location>
        <position position="130"/>
    </location>
    <ligand>
        <name>Mn(2+)</name>
        <dbReference type="ChEBI" id="CHEBI:29035"/>
    </ligand>
</feature>
<keyword evidence="4 11" id="KW-0964">Secreted</keyword>
<evidence type="ECO:0000256" key="3">
    <source>
        <dbReference type="ARBA" id="ARBA00022523"/>
    </source>
</evidence>
<keyword evidence="5 9" id="KW-0479">Metal-binding</keyword>
<dbReference type="SMART" id="SM00835">
    <property type="entry name" value="Cupin_1"/>
    <property type="match status" value="1"/>
</dbReference>
<evidence type="ECO:0000313" key="14">
    <source>
        <dbReference type="Proteomes" id="UP000026915"/>
    </source>
</evidence>
<name>A0A061F136_THECC</name>
<evidence type="ECO:0000256" key="7">
    <source>
        <dbReference type="ARBA" id="ARBA00023180"/>
    </source>
</evidence>
<evidence type="ECO:0000256" key="8">
    <source>
        <dbReference type="ARBA" id="ARBA00023211"/>
    </source>
</evidence>
<evidence type="ECO:0000256" key="2">
    <source>
        <dbReference type="ARBA" id="ARBA00007456"/>
    </source>
</evidence>
<feature type="domain" description="Cupin type-1" evidence="12">
    <location>
        <begin position="33"/>
        <end position="173"/>
    </location>
</feature>
<comment type="subcellular location">
    <subcellularLocation>
        <location evidence="1 11">Secreted</location>
        <location evidence="1 11">Extracellular space</location>
        <location evidence="1 11">Apoplast</location>
    </subcellularLocation>
</comment>
<evidence type="ECO:0000256" key="10">
    <source>
        <dbReference type="PIRSR" id="PIRSR601929-2"/>
    </source>
</evidence>
<keyword evidence="6" id="KW-0732">Signal</keyword>
<evidence type="ECO:0000313" key="13">
    <source>
        <dbReference type="EMBL" id="EOY11060.1"/>
    </source>
</evidence>
<dbReference type="Gene3D" id="2.60.120.10">
    <property type="entry name" value="Jelly Rolls"/>
    <property type="match status" value="1"/>
</dbReference>
<dbReference type="PRINTS" id="PR00325">
    <property type="entry name" value="GERMIN"/>
</dbReference>
<dbReference type="GO" id="GO:0030145">
    <property type="term" value="F:manganese ion binding"/>
    <property type="evidence" value="ECO:0007669"/>
    <property type="project" value="UniProtKB-UniRule"/>
</dbReference>
<dbReference type="SUPFAM" id="SSF51182">
    <property type="entry name" value="RmlC-like cupins"/>
    <property type="match status" value="1"/>
</dbReference>
<proteinExistence type="inferred from homology"/>
<organism evidence="13 14">
    <name type="scientific">Theobroma cacao</name>
    <name type="common">Cacao</name>
    <name type="synonym">Cocoa</name>
    <dbReference type="NCBI Taxonomy" id="3641"/>
    <lineage>
        <taxon>Eukaryota</taxon>
        <taxon>Viridiplantae</taxon>
        <taxon>Streptophyta</taxon>
        <taxon>Embryophyta</taxon>
        <taxon>Tracheophyta</taxon>
        <taxon>Spermatophyta</taxon>
        <taxon>Magnoliopsida</taxon>
        <taxon>eudicotyledons</taxon>
        <taxon>Gunneridae</taxon>
        <taxon>Pentapetalae</taxon>
        <taxon>rosids</taxon>
        <taxon>malvids</taxon>
        <taxon>Malvales</taxon>
        <taxon>Malvaceae</taxon>
        <taxon>Byttnerioideae</taxon>
        <taxon>Theobroma</taxon>
    </lineage>
</organism>
<evidence type="ECO:0000256" key="5">
    <source>
        <dbReference type="ARBA" id="ARBA00022723"/>
    </source>
</evidence>
<dbReference type="OMA" id="CIDYAPN"/>
<dbReference type="InterPro" id="IPR014710">
    <property type="entry name" value="RmlC-like_jellyroll"/>
</dbReference>
<dbReference type="InterPro" id="IPR001929">
    <property type="entry name" value="Germin"/>
</dbReference>
<sequence length="176" mass="19445">MLLVNCQFIIVIFMNGKFCKDLKLATAEDFLFSRLNVPRNTVNLVGSVVTPVNVDQILGLNTLGISLVCIDYAPNGGINPPQTYPHPTEILIVLEGTLRVGFVTFNPDNCLISKVFYLRDVFVFPIGLIHFQQNVRKTNVVAFTGLSSQNPEVITVANAVFGYSPPIDLDVLTRVF</sequence>
<evidence type="ECO:0000256" key="6">
    <source>
        <dbReference type="ARBA" id="ARBA00022729"/>
    </source>
</evidence>
<protein>
    <recommendedName>
        <fullName evidence="11">Germin-like protein</fullName>
    </recommendedName>
</protein>
<keyword evidence="14" id="KW-1185">Reference proteome</keyword>
<evidence type="ECO:0000256" key="4">
    <source>
        <dbReference type="ARBA" id="ARBA00022525"/>
    </source>
</evidence>
<dbReference type="Pfam" id="PF00190">
    <property type="entry name" value="Cupin_1"/>
    <property type="match status" value="1"/>
</dbReference>
<keyword evidence="7" id="KW-0325">Glycoprotein</keyword>
<feature type="binding site" evidence="10">
    <location>
        <position position="89"/>
    </location>
    <ligand>
        <name>Mn(2+)</name>
        <dbReference type="ChEBI" id="CHEBI:29035"/>
    </ligand>
</feature>
<dbReference type="HOGENOM" id="CLU_015790_3_0_1"/>
<feature type="binding site" evidence="9">
    <location>
        <position position="89"/>
    </location>
    <ligand>
        <name>oxalate</name>
        <dbReference type="ChEBI" id="CHEBI:30623"/>
    </ligand>
</feature>
<dbReference type="CDD" id="cd02241">
    <property type="entry name" value="cupin_OxOx"/>
    <property type="match status" value="1"/>
</dbReference>
<dbReference type="Gramene" id="EOY11060">
    <property type="protein sequence ID" value="EOY11060"/>
    <property type="gene ID" value="TCM_026333"/>
</dbReference>
<dbReference type="InterPro" id="IPR011051">
    <property type="entry name" value="RmlC_Cupin_sf"/>
</dbReference>
<dbReference type="EMBL" id="CM001883">
    <property type="protein sequence ID" value="EOY11060.1"/>
    <property type="molecule type" value="Genomic_DNA"/>
</dbReference>
<dbReference type="PANTHER" id="PTHR31238">
    <property type="entry name" value="GERMIN-LIKE PROTEIN SUBFAMILY 3 MEMBER 3"/>
    <property type="match status" value="1"/>
</dbReference>
<evidence type="ECO:0000259" key="12">
    <source>
        <dbReference type="SMART" id="SM00835"/>
    </source>
</evidence>
<evidence type="ECO:0000256" key="1">
    <source>
        <dbReference type="ARBA" id="ARBA00004271"/>
    </source>
</evidence>
<evidence type="ECO:0000256" key="11">
    <source>
        <dbReference type="RuleBase" id="RU366015"/>
    </source>
</evidence>
<evidence type="ECO:0000256" key="9">
    <source>
        <dbReference type="PIRSR" id="PIRSR601929-1"/>
    </source>
</evidence>